<accession>A0A087B4G6</accession>
<name>A0A087B4G6_9BIFI</name>
<keyword evidence="3" id="KW-1185">Reference proteome</keyword>
<dbReference type="RefSeq" id="WP_033516286.1">
    <property type="nucleotide sequence ID" value="NZ_JGYV01000001.1"/>
</dbReference>
<reference evidence="2 3" key="1">
    <citation type="submission" date="2014-03" db="EMBL/GenBank/DDBJ databases">
        <title>Genomics of Bifidobacteria.</title>
        <authorList>
            <person name="Ventura M."/>
            <person name="Milani C."/>
            <person name="Lugli G.A."/>
        </authorList>
    </citation>
    <scope>NUCLEOTIDE SEQUENCE [LARGE SCALE GENOMIC DNA]</scope>
    <source>
        <strain evidence="2 3">LMG 10738</strain>
    </source>
</reference>
<comment type="caution">
    <text evidence="2">The sequence shown here is derived from an EMBL/GenBank/DDBJ whole genome shotgun (WGS) entry which is preliminary data.</text>
</comment>
<dbReference type="AlphaFoldDB" id="A0A087B4G6"/>
<dbReference type="Proteomes" id="UP000029067">
    <property type="component" value="Unassembled WGS sequence"/>
</dbReference>
<keyword evidence="1" id="KW-0175">Coiled coil</keyword>
<dbReference type="STRING" id="1688.BCUN_0415"/>
<dbReference type="EMBL" id="JGYV01000001">
    <property type="protein sequence ID" value="KFI65916.1"/>
    <property type="molecule type" value="Genomic_DNA"/>
</dbReference>
<sequence>MSLTDSSITLIPTPPELAGTGRALANLLDILHKYGFMTRSSVDFQSVQDLAELDRYLDDRNPNLRDQVDDLKHDLEELQDSISRAINELY</sequence>
<feature type="coiled-coil region" evidence="1">
    <location>
        <begin position="61"/>
        <end position="88"/>
    </location>
</feature>
<proteinExistence type="predicted"/>
<evidence type="ECO:0000256" key="1">
    <source>
        <dbReference type="SAM" id="Coils"/>
    </source>
</evidence>
<evidence type="ECO:0000313" key="2">
    <source>
        <dbReference type="EMBL" id="KFI65916.1"/>
    </source>
</evidence>
<evidence type="ECO:0000313" key="3">
    <source>
        <dbReference type="Proteomes" id="UP000029067"/>
    </source>
</evidence>
<gene>
    <name evidence="2" type="ORF">BCUN_0415</name>
</gene>
<protein>
    <submittedName>
        <fullName evidence="2">Uncharacterized protein</fullName>
    </submittedName>
</protein>
<organism evidence="2 3">
    <name type="scientific">Bifidobacterium cuniculi</name>
    <dbReference type="NCBI Taxonomy" id="1688"/>
    <lineage>
        <taxon>Bacteria</taxon>
        <taxon>Bacillati</taxon>
        <taxon>Actinomycetota</taxon>
        <taxon>Actinomycetes</taxon>
        <taxon>Bifidobacteriales</taxon>
        <taxon>Bifidobacteriaceae</taxon>
        <taxon>Bifidobacterium</taxon>
    </lineage>
</organism>